<name>A0ABM5WQY6_9BURK</name>
<reference evidence="2" key="1">
    <citation type="submission" date="2015-12" db="EMBL/GenBank/DDBJ databases">
        <title>Complete genome sequence of Pandoraea norimbergensis DSM 11628.</title>
        <authorList>
            <person name="Ee R."/>
            <person name="Lim Y.-L."/>
            <person name="Yong D."/>
            <person name="Yin W.-F."/>
            <person name="Chan K.-G."/>
        </authorList>
    </citation>
    <scope>NUCLEOTIDE SEQUENCE [LARGE SCALE GENOMIC DNA]</scope>
    <source>
        <strain evidence="2">DSM 11628</strain>
    </source>
</reference>
<dbReference type="Proteomes" id="UP000060277">
    <property type="component" value="Chromosome"/>
</dbReference>
<keyword evidence="2" id="KW-1185">Reference proteome</keyword>
<protein>
    <submittedName>
        <fullName evidence="1">Uncharacterized protein</fullName>
    </submittedName>
</protein>
<evidence type="ECO:0000313" key="1">
    <source>
        <dbReference type="EMBL" id="ALS63132.1"/>
    </source>
</evidence>
<sequence>MDDERSPSYRNGRIDLVATRDGRTIAYELDWDYPRRKSREKLKAFECDEAWIICKLDRRVRVK</sequence>
<gene>
    <name evidence="1" type="ORF">AT302_08105</name>
</gene>
<organism evidence="1 2">
    <name type="scientific">Pandoraea norimbergensis</name>
    <dbReference type="NCBI Taxonomy" id="93219"/>
    <lineage>
        <taxon>Bacteria</taxon>
        <taxon>Pseudomonadati</taxon>
        <taxon>Pseudomonadota</taxon>
        <taxon>Betaproteobacteria</taxon>
        <taxon>Burkholderiales</taxon>
        <taxon>Burkholderiaceae</taxon>
        <taxon>Pandoraea</taxon>
    </lineage>
</organism>
<accession>A0ABM5WQY6</accession>
<evidence type="ECO:0000313" key="2">
    <source>
        <dbReference type="Proteomes" id="UP000060277"/>
    </source>
</evidence>
<proteinExistence type="predicted"/>
<dbReference type="EMBL" id="CP013480">
    <property type="protein sequence ID" value="ALS63132.1"/>
    <property type="molecule type" value="Genomic_DNA"/>
</dbReference>